<dbReference type="VEuPathDB" id="FungiDB:RhiirFUN_005660"/>
<dbReference type="PROSITE" id="PS50011">
    <property type="entry name" value="PROTEIN_KINASE_DOM"/>
    <property type="match status" value="1"/>
</dbReference>
<dbReference type="EMBL" id="LLXJ01004309">
    <property type="protein sequence ID" value="PKB95943.1"/>
    <property type="molecule type" value="Genomic_DNA"/>
</dbReference>
<dbReference type="InterPro" id="IPR011009">
    <property type="entry name" value="Kinase-like_dom_sf"/>
</dbReference>
<dbReference type="Pfam" id="PF00069">
    <property type="entry name" value="Pkinase"/>
    <property type="match status" value="1"/>
</dbReference>
<evidence type="ECO:0000313" key="4">
    <source>
        <dbReference type="Proteomes" id="UP000232722"/>
    </source>
</evidence>
<dbReference type="InterPro" id="IPR000719">
    <property type="entry name" value="Prot_kinase_dom"/>
</dbReference>
<evidence type="ECO:0000313" key="3">
    <source>
        <dbReference type="EMBL" id="PKB95943.1"/>
    </source>
</evidence>
<name>A0A2N0NMZ2_9GLOM</name>
<keyword evidence="1" id="KW-0547">Nucleotide-binding</keyword>
<dbReference type="PANTHER" id="PTHR37171">
    <property type="entry name" value="SERINE/THREONINE-PROTEIN KINASE YRZF-RELATED"/>
    <property type="match status" value="1"/>
</dbReference>
<dbReference type="AlphaFoldDB" id="A0A2N0NMZ2"/>
<protein>
    <recommendedName>
        <fullName evidence="2">Protein kinase domain-containing protein</fullName>
    </recommendedName>
</protein>
<dbReference type="VEuPathDB" id="FungiDB:RhiirFUN_023216"/>
<dbReference type="VEuPathDB" id="FungiDB:FUN_019083"/>
<evidence type="ECO:0000259" key="2">
    <source>
        <dbReference type="PROSITE" id="PS50011"/>
    </source>
</evidence>
<dbReference type="SMART" id="SM00220">
    <property type="entry name" value="S_TKc"/>
    <property type="match status" value="1"/>
</dbReference>
<feature type="domain" description="Protein kinase" evidence="2">
    <location>
        <begin position="102"/>
        <end position="363"/>
    </location>
</feature>
<reference evidence="3 4" key="1">
    <citation type="submission" date="2016-04" db="EMBL/GenBank/DDBJ databases">
        <title>Genome analyses suggest a sexual origin of heterokaryosis in a supposedly ancient asexual fungus.</title>
        <authorList>
            <person name="Ropars J."/>
            <person name="Sedzielewska K."/>
            <person name="Noel J."/>
            <person name="Charron P."/>
            <person name="Farinelli L."/>
            <person name="Marton T."/>
            <person name="Kruger M."/>
            <person name="Pelin A."/>
            <person name="Brachmann A."/>
            <person name="Corradi N."/>
        </authorList>
    </citation>
    <scope>NUCLEOTIDE SEQUENCE [LARGE SCALE GENOMIC DNA]</scope>
    <source>
        <strain evidence="3 4">A5</strain>
    </source>
</reference>
<gene>
    <name evidence="3" type="ORF">RhiirA5_435743</name>
</gene>
<dbReference type="PROSITE" id="PS00107">
    <property type="entry name" value="PROTEIN_KINASE_ATP"/>
    <property type="match status" value="1"/>
</dbReference>
<dbReference type="GO" id="GO:0004672">
    <property type="term" value="F:protein kinase activity"/>
    <property type="evidence" value="ECO:0007669"/>
    <property type="project" value="InterPro"/>
</dbReference>
<dbReference type="GO" id="GO:0005524">
    <property type="term" value="F:ATP binding"/>
    <property type="evidence" value="ECO:0007669"/>
    <property type="project" value="UniProtKB-UniRule"/>
</dbReference>
<dbReference type="PANTHER" id="PTHR37171:SF1">
    <property type="entry name" value="SERINE_THREONINE-PROTEIN KINASE YRZF-RELATED"/>
    <property type="match status" value="1"/>
</dbReference>
<dbReference type="InterPro" id="IPR052396">
    <property type="entry name" value="Meiotic_Drive_Suppr_Kinase"/>
</dbReference>
<dbReference type="VEuPathDB" id="FungiDB:FUN_019550"/>
<feature type="binding site" evidence="1">
    <location>
        <position position="129"/>
    </location>
    <ligand>
        <name>ATP</name>
        <dbReference type="ChEBI" id="CHEBI:30616"/>
    </ligand>
</feature>
<dbReference type="InterPro" id="IPR017441">
    <property type="entry name" value="Protein_kinase_ATP_BS"/>
</dbReference>
<dbReference type="Proteomes" id="UP000232722">
    <property type="component" value="Unassembled WGS sequence"/>
</dbReference>
<evidence type="ECO:0000256" key="1">
    <source>
        <dbReference type="PROSITE-ProRule" id="PRU10141"/>
    </source>
</evidence>
<accession>A0A2N0NMZ2</accession>
<keyword evidence="1" id="KW-0067">ATP-binding</keyword>
<dbReference type="SUPFAM" id="SSF56112">
    <property type="entry name" value="Protein kinase-like (PK-like)"/>
    <property type="match status" value="1"/>
</dbReference>
<sequence length="363" mass="41360">MPFNLFNIAISLQILEIMDLLLLVLNNWNGYLKKNKCFLLIMVNVQPKNNEESVAVDNNSCTLRSHSKLLSNQAPDQQSSSDYSQTYYTSVGQHNNYSFADFKFQSILGEGRSGKILLCEFRGNTIALKSADLSKTPLDIVEEMKKEVEIYKILADIQGKYIPKLICYDYYGGGMSFVIGMTIVGTPLCNDHKLTKQQKAQALKVLKKIHDHKILHNDIWKENILVDSKDDLDLSLVKISCEELLALSNDPDPYTKILPSKKRELLPVEVIAKIFPRDSPPPSKHVHILVEQPICGSSDEFQYEIWPRSENDKIRITTACVYTTPETSISQALVIDEIMEKCKQEEKWNNEWIGWPKDGSLET</sequence>
<proteinExistence type="predicted"/>
<comment type="caution">
    <text evidence="3">The sequence shown here is derived from an EMBL/GenBank/DDBJ whole genome shotgun (WGS) entry which is preliminary data.</text>
</comment>
<dbReference type="Gene3D" id="1.10.510.10">
    <property type="entry name" value="Transferase(Phosphotransferase) domain 1"/>
    <property type="match status" value="1"/>
</dbReference>
<organism evidence="3 4">
    <name type="scientific">Rhizophagus irregularis</name>
    <dbReference type="NCBI Taxonomy" id="588596"/>
    <lineage>
        <taxon>Eukaryota</taxon>
        <taxon>Fungi</taxon>
        <taxon>Fungi incertae sedis</taxon>
        <taxon>Mucoromycota</taxon>
        <taxon>Glomeromycotina</taxon>
        <taxon>Glomeromycetes</taxon>
        <taxon>Glomerales</taxon>
        <taxon>Glomeraceae</taxon>
        <taxon>Rhizophagus</taxon>
    </lineage>
</organism>
<dbReference type="VEuPathDB" id="FungiDB:RhiirA1_540475"/>
<reference evidence="3 4" key="2">
    <citation type="submission" date="2017-09" db="EMBL/GenBank/DDBJ databases">
        <title>Extensive intraspecific genome diversity in a model arbuscular mycorrhizal fungus.</title>
        <authorList>
            <person name="Chen E.C."/>
            <person name="Morin E."/>
            <person name="Beaudet D."/>
            <person name="Noel J."/>
            <person name="Ndikumana S."/>
            <person name="Charron P."/>
            <person name="St-Onge C."/>
            <person name="Giorgi J."/>
            <person name="Grigoriev I.V."/>
            <person name="Roux C."/>
            <person name="Martin F.M."/>
            <person name="Corradi N."/>
        </authorList>
    </citation>
    <scope>NUCLEOTIDE SEQUENCE [LARGE SCALE GENOMIC DNA]</scope>
    <source>
        <strain evidence="3 4">A5</strain>
    </source>
</reference>